<sequence length="304" mass="36223">MKDGRVLHRLTRKIIGLKEIRYFEHFWMKYLFVLSKENITLMLEWYSQVFQKGERFAELEQSLYFEASPSYFSQPQAPFFMKHFLANPNHSIRLILLLRDPVDRFLSHLRMELQLCLGQMRNYLSKRKQKDSPDMFDNKNYGNMSNVLEGHRSQTRLAYCHCLVRYSFDDLIFLSLKTYPAYNLADATLGESESLTLKEHCTEHTLFQKLHSLLKLGLYANYVTPWLHFFEINKSLLILPSEEFFNNPIYIMTQIEQFLQLPESQWLNQTQWGGIIHKKYNILNTTKNDKLKRLTNKVILSLNT</sequence>
<dbReference type="EMBL" id="ASPP01020001">
    <property type="protein sequence ID" value="ETO14510.1"/>
    <property type="molecule type" value="Genomic_DNA"/>
</dbReference>
<reference evidence="3 4" key="1">
    <citation type="journal article" date="2013" name="Curr. Biol.">
        <title>The Genome of the Foraminiferan Reticulomyxa filosa.</title>
        <authorList>
            <person name="Glockner G."/>
            <person name="Hulsmann N."/>
            <person name="Schleicher M."/>
            <person name="Noegel A.A."/>
            <person name="Eichinger L."/>
            <person name="Gallinger C."/>
            <person name="Pawlowski J."/>
            <person name="Sierra R."/>
            <person name="Euteneuer U."/>
            <person name="Pillet L."/>
            <person name="Moustafa A."/>
            <person name="Platzer M."/>
            <person name="Groth M."/>
            <person name="Szafranski K."/>
            <person name="Schliwa M."/>
        </authorList>
    </citation>
    <scope>NUCLEOTIDE SEQUENCE [LARGE SCALE GENOMIC DNA]</scope>
</reference>
<dbReference type="PANTHER" id="PTHR10605:SF56">
    <property type="entry name" value="BIFUNCTIONAL HEPARAN SULFATE N-DEACETYLASE_N-SULFOTRANSFERASE"/>
    <property type="match status" value="1"/>
</dbReference>
<keyword evidence="4" id="KW-1185">Reference proteome</keyword>
<dbReference type="SUPFAM" id="SSF52540">
    <property type="entry name" value="P-loop containing nucleoside triphosphate hydrolases"/>
    <property type="match status" value="1"/>
</dbReference>
<dbReference type="GO" id="GO:0008146">
    <property type="term" value="F:sulfotransferase activity"/>
    <property type="evidence" value="ECO:0007669"/>
    <property type="project" value="InterPro"/>
</dbReference>
<comment type="caution">
    <text evidence="3">The sequence shown here is derived from an EMBL/GenBank/DDBJ whole genome shotgun (WGS) entry which is preliminary data.</text>
</comment>
<gene>
    <name evidence="3" type="ORF">RFI_22870</name>
</gene>
<evidence type="ECO:0000313" key="4">
    <source>
        <dbReference type="Proteomes" id="UP000023152"/>
    </source>
</evidence>
<keyword evidence="1 3" id="KW-0808">Transferase</keyword>
<dbReference type="PANTHER" id="PTHR10605">
    <property type="entry name" value="HEPARAN SULFATE SULFOTRANSFERASE"/>
    <property type="match status" value="1"/>
</dbReference>
<feature type="binding site" evidence="2">
    <location>
        <position position="99"/>
    </location>
    <ligand>
        <name>3'-phosphoadenylyl sulfate</name>
        <dbReference type="ChEBI" id="CHEBI:58339"/>
    </ligand>
</feature>
<proteinExistence type="predicted"/>
<protein>
    <submittedName>
        <fullName evidence="3">Sulfotransferase</fullName>
    </submittedName>
</protein>
<accession>X6MN40</accession>
<evidence type="ECO:0000313" key="3">
    <source>
        <dbReference type="EMBL" id="ETO14510.1"/>
    </source>
</evidence>
<dbReference type="InterPro" id="IPR027417">
    <property type="entry name" value="P-loop_NTPase"/>
</dbReference>
<dbReference type="Gene3D" id="3.40.50.300">
    <property type="entry name" value="P-loop containing nucleotide triphosphate hydrolases"/>
    <property type="match status" value="1"/>
</dbReference>
<dbReference type="OrthoDB" id="411451at2759"/>
<evidence type="ECO:0000256" key="2">
    <source>
        <dbReference type="PIRSR" id="PIRSR637359-2"/>
    </source>
</evidence>
<name>X6MN40_RETFI</name>
<organism evidence="3 4">
    <name type="scientific">Reticulomyxa filosa</name>
    <dbReference type="NCBI Taxonomy" id="46433"/>
    <lineage>
        <taxon>Eukaryota</taxon>
        <taxon>Sar</taxon>
        <taxon>Rhizaria</taxon>
        <taxon>Retaria</taxon>
        <taxon>Foraminifera</taxon>
        <taxon>Monothalamids</taxon>
        <taxon>Reticulomyxidae</taxon>
        <taxon>Reticulomyxa</taxon>
    </lineage>
</organism>
<feature type="binding site" evidence="2">
    <location>
        <position position="107"/>
    </location>
    <ligand>
        <name>3'-phosphoadenylyl sulfate</name>
        <dbReference type="ChEBI" id="CHEBI:58339"/>
    </ligand>
</feature>
<dbReference type="AlphaFoldDB" id="X6MN40"/>
<dbReference type="InterPro" id="IPR037359">
    <property type="entry name" value="NST/OST"/>
</dbReference>
<evidence type="ECO:0000256" key="1">
    <source>
        <dbReference type="ARBA" id="ARBA00022679"/>
    </source>
</evidence>
<dbReference type="Proteomes" id="UP000023152">
    <property type="component" value="Unassembled WGS sequence"/>
</dbReference>